<dbReference type="InParanoid" id="H1Z2X8"/>
<feature type="domain" description="Mut7-C RNAse" evidence="1">
    <location>
        <begin position="26"/>
        <end position="176"/>
    </location>
</feature>
<dbReference type="PANTHER" id="PTHR39081:SF1">
    <property type="entry name" value="MUT7-C RNASE DOMAIN-CONTAINING PROTEIN"/>
    <property type="match status" value="1"/>
</dbReference>
<reference evidence="2 3" key="1">
    <citation type="submission" date="2011-10" db="EMBL/GenBank/DDBJ databases">
        <title>The Improved High-Quality Draft genome of Methanoplanus limicola DSM 2279.</title>
        <authorList>
            <consortium name="US DOE Joint Genome Institute (JGI-PGF)"/>
            <person name="Lucas S."/>
            <person name="Copeland A."/>
            <person name="Lapidus A."/>
            <person name="Glavina del Rio T."/>
            <person name="Dalin E."/>
            <person name="Tice H."/>
            <person name="Bruce D."/>
            <person name="Goodwin L."/>
            <person name="Pitluck S."/>
            <person name="Peters L."/>
            <person name="Mikhailova N."/>
            <person name="Lu M."/>
            <person name="Kyrpides N."/>
            <person name="Mavromatis K."/>
            <person name="Ivanova N."/>
            <person name="Markowitz V."/>
            <person name="Cheng J.-F."/>
            <person name="Hugenholtz P."/>
            <person name="Woyke T."/>
            <person name="Wu D."/>
            <person name="Wirth R."/>
            <person name="Brambilla E.-M."/>
            <person name="Klenk H.-P."/>
            <person name="Eisen J.A."/>
        </authorList>
    </citation>
    <scope>NUCLEOTIDE SEQUENCE [LARGE SCALE GENOMIC DNA]</scope>
    <source>
        <strain evidence="2 3">DSM 2279</strain>
    </source>
</reference>
<gene>
    <name evidence="2" type="ORF">Metlim_0584</name>
</gene>
<keyword evidence="3" id="KW-1185">Reference proteome</keyword>
<dbReference type="Proteomes" id="UP000005741">
    <property type="component" value="Chromosome"/>
</dbReference>
<evidence type="ECO:0000313" key="2">
    <source>
        <dbReference type="EMBL" id="EHQ34717.1"/>
    </source>
</evidence>
<protein>
    <recommendedName>
        <fullName evidence="1">Mut7-C RNAse domain-containing protein</fullName>
    </recommendedName>
</protein>
<dbReference type="AlphaFoldDB" id="H1Z2X8"/>
<evidence type="ECO:0000259" key="1">
    <source>
        <dbReference type="Pfam" id="PF01927"/>
    </source>
</evidence>
<evidence type="ECO:0000313" key="3">
    <source>
        <dbReference type="Proteomes" id="UP000005741"/>
    </source>
</evidence>
<dbReference type="OrthoDB" id="1266at2157"/>
<dbReference type="RefSeq" id="WP_004076420.1">
    <property type="nucleotide sequence ID" value="NZ_CM001436.1"/>
</dbReference>
<dbReference type="EMBL" id="CM001436">
    <property type="protein sequence ID" value="EHQ34717.1"/>
    <property type="molecule type" value="Genomic_DNA"/>
</dbReference>
<sequence length="189" mass="21277">MNESSYPATDPCGAENCRFGRDDFCTKFLTDRMLGTLTKYLRFTGYDTKSADVLIPGNNREDSILLEIAKEEGRILLTRDRELAERGKGISAVHIKSDDIFSQLSQIIGEGLISGDLKVQMKRCTLCNTLLRPASPEEIEGADYAPSGRRDLSFCWCPFCRKLYWSGTHLSNLEKKIKDGLLRLKDNSV</sequence>
<proteinExistence type="predicted"/>
<dbReference type="InterPro" id="IPR002782">
    <property type="entry name" value="Mut7-C_RNAse_dom"/>
</dbReference>
<organism evidence="2 3">
    <name type="scientific">Methanoplanus limicola DSM 2279</name>
    <dbReference type="NCBI Taxonomy" id="937775"/>
    <lineage>
        <taxon>Archaea</taxon>
        <taxon>Methanobacteriati</taxon>
        <taxon>Methanobacteriota</taxon>
        <taxon>Stenosarchaea group</taxon>
        <taxon>Methanomicrobia</taxon>
        <taxon>Methanomicrobiales</taxon>
        <taxon>Methanomicrobiaceae</taxon>
        <taxon>Methanoplanus</taxon>
    </lineage>
</organism>
<dbReference type="PANTHER" id="PTHR39081">
    <property type="entry name" value="MUT7-C DOMAIN-CONTAINING PROTEIN"/>
    <property type="match status" value="1"/>
</dbReference>
<name>H1Z2X8_9EURY</name>
<dbReference type="HOGENOM" id="CLU_112469_1_0_2"/>
<dbReference type="STRING" id="937775.Metlim_0584"/>
<accession>H1Z2X8</accession>
<dbReference type="Pfam" id="PF01927">
    <property type="entry name" value="Mut7-C"/>
    <property type="match status" value="1"/>
</dbReference>